<reference evidence="5 6" key="1">
    <citation type="submission" date="2014-03" db="EMBL/GenBank/DDBJ databases">
        <title>Genome sequence of Bordetella holmseii.</title>
        <authorList>
            <person name="Harvill E."/>
            <person name="Goodfield L.L."/>
            <person name="Ivanov Y."/>
            <person name="Meyer J.A."/>
            <person name="Newth C."/>
            <person name="Cassiday P."/>
            <person name="Tondella M.L."/>
            <person name="Liao P."/>
            <person name="Zimmerman J."/>
            <person name="Meert K."/>
            <person name="Wessel D."/>
            <person name="Berger J."/>
            <person name="Dean J.M."/>
            <person name="Holubkov R."/>
            <person name="Burr J."/>
            <person name="Liu T."/>
            <person name="Brinkac L.M."/>
            <person name="Sanka R."/>
            <person name="Kim M."/>
            <person name="Losada L."/>
        </authorList>
    </citation>
    <scope>NUCLEOTIDE SEQUENCE [LARGE SCALE GENOMIC DNA]</scope>
    <source>
        <strain evidence="5 6">CDC-H585-BH</strain>
    </source>
</reference>
<dbReference type="SUPFAM" id="SSF103473">
    <property type="entry name" value="MFS general substrate transporter"/>
    <property type="match status" value="2"/>
</dbReference>
<dbReference type="InterPro" id="IPR011701">
    <property type="entry name" value="MFS"/>
</dbReference>
<evidence type="ECO:0000313" key="6">
    <source>
        <dbReference type="Proteomes" id="UP000026682"/>
    </source>
</evidence>
<organism evidence="5 6">
    <name type="scientific">Bordetella holmesii CDC-H585-BH</name>
    <dbReference type="NCBI Taxonomy" id="1331206"/>
    <lineage>
        <taxon>Bacteria</taxon>
        <taxon>Pseudomonadati</taxon>
        <taxon>Pseudomonadota</taxon>
        <taxon>Betaproteobacteria</taxon>
        <taxon>Burkholderiales</taxon>
        <taxon>Alcaligenaceae</taxon>
        <taxon>Bordetella</taxon>
    </lineage>
</organism>
<dbReference type="AlphaFoldDB" id="A0A158M573"/>
<evidence type="ECO:0000256" key="1">
    <source>
        <dbReference type="ARBA" id="ARBA00022692"/>
    </source>
</evidence>
<feature type="transmembrane region" description="Helical" evidence="4">
    <location>
        <begin position="209"/>
        <end position="230"/>
    </location>
</feature>
<feature type="transmembrane region" description="Helical" evidence="4">
    <location>
        <begin position="99"/>
        <end position="117"/>
    </location>
</feature>
<dbReference type="GO" id="GO:0022857">
    <property type="term" value="F:transmembrane transporter activity"/>
    <property type="evidence" value="ECO:0007669"/>
    <property type="project" value="InterPro"/>
</dbReference>
<keyword evidence="3 4" id="KW-0472">Membrane</keyword>
<evidence type="ECO:0000256" key="3">
    <source>
        <dbReference type="ARBA" id="ARBA00023136"/>
    </source>
</evidence>
<dbReference type="PANTHER" id="PTHR23523">
    <property type="match status" value="1"/>
</dbReference>
<protein>
    <submittedName>
        <fullName evidence="5">Transporter, major facilitator domain protein</fullName>
    </submittedName>
</protein>
<keyword evidence="1 4" id="KW-0812">Transmembrane</keyword>
<evidence type="ECO:0000256" key="4">
    <source>
        <dbReference type="SAM" id="Phobius"/>
    </source>
</evidence>
<sequence length="278" mass="27922">MSNRSRTVWLVVGLLLVAANLRAPVTAVAPVLSILQEQFRLSAAQAGLLTTLPLLAFGLVSPFAGAIARAHGLERTVLVALLAIAAGVLLRSAGAISALYAGTLLAGMGIALGNVLLPSIIKRDFPGRVALVTSACALTMGGAAAIASASAVPLTGVGGWPLALALLGLSFWPAWAPLWAFCLGAGSGAGLILALMFMGLRAATPRTAAALSGMAQCLGYLLVASGPLLAGKAYAWSHSWTQPLGIGVVLCVAMAGFGALAGRARLLGDGVLPSAQKR</sequence>
<dbReference type="GeneID" id="93119646"/>
<accession>A0A158M573</accession>
<dbReference type="RefSeq" id="WP_005019603.1">
    <property type="nucleotide sequence ID" value="NZ_JFZZ01000072.1"/>
</dbReference>
<dbReference type="PATRIC" id="fig|1331206.3.peg.2041"/>
<gene>
    <name evidence="5" type="ORF">L497_1537</name>
</gene>
<dbReference type="Gene3D" id="1.20.1250.20">
    <property type="entry name" value="MFS general substrate transporter like domains"/>
    <property type="match status" value="1"/>
</dbReference>
<feature type="transmembrane region" description="Helical" evidence="4">
    <location>
        <begin position="129"/>
        <end position="154"/>
    </location>
</feature>
<keyword evidence="2 4" id="KW-1133">Transmembrane helix</keyword>
<dbReference type="InterPro" id="IPR052524">
    <property type="entry name" value="MFS_Cyanate_Porter"/>
</dbReference>
<feature type="transmembrane region" description="Helical" evidence="4">
    <location>
        <begin position="43"/>
        <end position="64"/>
    </location>
</feature>
<feature type="transmembrane region" description="Helical" evidence="4">
    <location>
        <begin position="174"/>
        <end position="197"/>
    </location>
</feature>
<dbReference type="PANTHER" id="PTHR23523:SF2">
    <property type="entry name" value="2-NITROIMIDAZOLE TRANSPORTER"/>
    <property type="match status" value="1"/>
</dbReference>
<dbReference type="Proteomes" id="UP000026682">
    <property type="component" value="Unassembled WGS sequence"/>
</dbReference>
<comment type="caution">
    <text evidence="5">The sequence shown here is derived from an EMBL/GenBank/DDBJ whole genome shotgun (WGS) entry which is preliminary data.</text>
</comment>
<evidence type="ECO:0000256" key="2">
    <source>
        <dbReference type="ARBA" id="ARBA00022989"/>
    </source>
</evidence>
<evidence type="ECO:0000313" key="5">
    <source>
        <dbReference type="EMBL" id="KAK90584.1"/>
    </source>
</evidence>
<dbReference type="InterPro" id="IPR036259">
    <property type="entry name" value="MFS_trans_sf"/>
</dbReference>
<name>A0A158M573_9BORD</name>
<dbReference type="Pfam" id="PF07690">
    <property type="entry name" value="MFS_1"/>
    <property type="match status" value="1"/>
</dbReference>
<dbReference type="STRING" id="35814.BBB42_10985"/>
<proteinExistence type="predicted"/>
<dbReference type="EMBL" id="JFZZ01000072">
    <property type="protein sequence ID" value="KAK90584.1"/>
    <property type="molecule type" value="Genomic_DNA"/>
</dbReference>
<feature type="transmembrane region" description="Helical" evidence="4">
    <location>
        <begin position="76"/>
        <end position="93"/>
    </location>
</feature>
<feature type="transmembrane region" description="Helical" evidence="4">
    <location>
        <begin position="242"/>
        <end position="262"/>
    </location>
</feature>